<accession>A0A3P3VN77</accession>
<evidence type="ECO:0000256" key="5">
    <source>
        <dbReference type="ARBA" id="ARBA00022691"/>
    </source>
</evidence>
<feature type="binding site" evidence="6">
    <location>
        <position position="188"/>
    </location>
    <ligand>
        <name>S-adenosyl-L-methionine</name>
        <dbReference type="ChEBI" id="CHEBI:59789"/>
    </ligand>
</feature>
<dbReference type="NCBIfam" id="TIGR00406">
    <property type="entry name" value="prmA"/>
    <property type="match status" value="1"/>
</dbReference>
<dbReference type="PANTHER" id="PTHR43648">
    <property type="entry name" value="ELECTRON TRANSFER FLAVOPROTEIN BETA SUBUNIT LYSINE METHYLTRANSFERASE"/>
    <property type="match status" value="1"/>
</dbReference>
<comment type="similarity">
    <text evidence="1 6">Belongs to the methyltransferase superfamily. PrmA family.</text>
</comment>
<dbReference type="InterPro" id="IPR050078">
    <property type="entry name" value="Ribosomal_L11_MeTrfase_PrmA"/>
</dbReference>
<keyword evidence="8" id="KW-1185">Reference proteome</keyword>
<comment type="function">
    <text evidence="6">Methylates ribosomal protein L11.</text>
</comment>
<dbReference type="InterPro" id="IPR029063">
    <property type="entry name" value="SAM-dependent_MTases_sf"/>
</dbReference>
<dbReference type="GO" id="GO:0016279">
    <property type="term" value="F:protein-lysine N-methyltransferase activity"/>
    <property type="evidence" value="ECO:0007669"/>
    <property type="project" value="TreeGrafter"/>
</dbReference>
<evidence type="ECO:0000256" key="1">
    <source>
        <dbReference type="ARBA" id="ARBA00009741"/>
    </source>
</evidence>
<evidence type="ECO:0000256" key="2">
    <source>
        <dbReference type="ARBA" id="ARBA00022490"/>
    </source>
</evidence>
<dbReference type="Proteomes" id="UP000280792">
    <property type="component" value="Unassembled WGS sequence"/>
</dbReference>
<gene>
    <name evidence="6" type="primary">prmA</name>
    <name evidence="7" type="ORF">D0544_10420</name>
</gene>
<feature type="binding site" evidence="6">
    <location>
        <position position="230"/>
    </location>
    <ligand>
        <name>S-adenosyl-L-methionine</name>
        <dbReference type="ChEBI" id="CHEBI:59789"/>
    </ligand>
</feature>
<dbReference type="GO" id="GO:0005829">
    <property type="term" value="C:cytosol"/>
    <property type="evidence" value="ECO:0007669"/>
    <property type="project" value="TreeGrafter"/>
</dbReference>
<evidence type="ECO:0000256" key="4">
    <source>
        <dbReference type="ARBA" id="ARBA00022679"/>
    </source>
</evidence>
<evidence type="ECO:0000313" key="8">
    <source>
        <dbReference type="Proteomes" id="UP000280792"/>
    </source>
</evidence>
<dbReference type="HAMAP" id="MF_00735">
    <property type="entry name" value="Methyltr_PrmA"/>
    <property type="match status" value="1"/>
</dbReference>
<dbReference type="EMBL" id="QWEZ01000002">
    <property type="protein sequence ID" value="RRJ82293.1"/>
    <property type="molecule type" value="Genomic_DNA"/>
</dbReference>
<dbReference type="PIRSF" id="PIRSF000401">
    <property type="entry name" value="RPL11_MTase"/>
    <property type="match status" value="1"/>
</dbReference>
<feature type="binding site" evidence="6">
    <location>
        <position position="166"/>
    </location>
    <ligand>
        <name>S-adenosyl-L-methionine</name>
        <dbReference type="ChEBI" id="CHEBI:59789"/>
    </ligand>
</feature>
<protein>
    <recommendedName>
        <fullName evidence="6">Ribosomal protein L11 methyltransferase</fullName>
        <shortName evidence="6">L11 Mtase</shortName>
        <ecNumber evidence="6">2.1.1.-</ecNumber>
    </recommendedName>
</protein>
<evidence type="ECO:0000313" key="7">
    <source>
        <dbReference type="EMBL" id="RRJ82293.1"/>
    </source>
</evidence>
<keyword evidence="2 6" id="KW-0963">Cytoplasm</keyword>
<proteinExistence type="inferred from homology"/>
<evidence type="ECO:0000256" key="3">
    <source>
        <dbReference type="ARBA" id="ARBA00022603"/>
    </source>
</evidence>
<comment type="subcellular location">
    <subcellularLocation>
        <location evidence="6">Cytoplasm</location>
    </subcellularLocation>
</comment>
<keyword evidence="3 6" id="KW-0489">Methyltransferase</keyword>
<name>A0A3P3VN77_9GAMM</name>
<dbReference type="Gene3D" id="3.40.50.150">
    <property type="entry name" value="Vaccinia Virus protein VP39"/>
    <property type="match status" value="1"/>
</dbReference>
<dbReference type="PANTHER" id="PTHR43648:SF1">
    <property type="entry name" value="ELECTRON TRANSFER FLAVOPROTEIN BETA SUBUNIT LYSINE METHYLTRANSFERASE"/>
    <property type="match status" value="1"/>
</dbReference>
<dbReference type="SUPFAM" id="SSF53335">
    <property type="entry name" value="S-adenosyl-L-methionine-dependent methyltransferases"/>
    <property type="match status" value="1"/>
</dbReference>
<reference evidence="7 8" key="2">
    <citation type="submission" date="2018-12" db="EMBL/GenBank/DDBJ databases">
        <title>Simiduia agarivorans gen. nov., sp. nov., a marine, agarolytic bacterium isolated from shallow coastal water from Keelung, Taiwan.</title>
        <authorList>
            <person name="Shieh W.Y."/>
        </authorList>
    </citation>
    <scope>NUCLEOTIDE SEQUENCE [LARGE SCALE GENOMIC DNA]</scope>
    <source>
        <strain evidence="7 8">GTF-13</strain>
    </source>
</reference>
<dbReference type="GO" id="GO:0005840">
    <property type="term" value="C:ribosome"/>
    <property type="evidence" value="ECO:0007669"/>
    <property type="project" value="UniProtKB-KW"/>
</dbReference>
<comment type="caution">
    <text evidence="7">The sequence shown here is derived from an EMBL/GenBank/DDBJ whole genome shotgun (WGS) entry which is preliminary data.</text>
</comment>
<dbReference type="GO" id="GO:0032259">
    <property type="term" value="P:methylation"/>
    <property type="evidence" value="ECO:0007669"/>
    <property type="project" value="UniProtKB-KW"/>
</dbReference>
<organism evidence="7 8">
    <name type="scientific">Aestuariirhabdus litorea</name>
    <dbReference type="NCBI Taxonomy" id="2528527"/>
    <lineage>
        <taxon>Bacteria</taxon>
        <taxon>Pseudomonadati</taxon>
        <taxon>Pseudomonadota</taxon>
        <taxon>Gammaproteobacteria</taxon>
        <taxon>Oceanospirillales</taxon>
        <taxon>Aestuariirhabdaceae</taxon>
        <taxon>Aestuariirhabdus</taxon>
    </lineage>
</organism>
<feature type="binding site" evidence="6">
    <location>
        <position position="145"/>
    </location>
    <ligand>
        <name>S-adenosyl-L-methionine</name>
        <dbReference type="ChEBI" id="CHEBI:59789"/>
    </ligand>
</feature>
<keyword evidence="7" id="KW-0689">Ribosomal protein</keyword>
<dbReference type="AlphaFoldDB" id="A0A3P3VN77"/>
<dbReference type="InterPro" id="IPR004498">
    <property type="entry name" value="Ribosomal_PrmA_MeTrfase"/>
</dbReference>
<keyword evidence="4 6" id="KW-0808">Transferase</keyword>
<reference evidence="7 8" key="1">
    <citation type="submission" date="2018-08" db="EMBL/GenBank/DDBJ databases">
        <authorList>
            <person name="Khan S.A."/>
        </authorList>
    </citation>
    <scope>NUCLEOTIDE SEQUENCE [LARGE SCALE GENOMIC DNA]</scope>
    <source>
        <strain evidence="7 8">GTF-13</strain>
    </source>
</reference>
<sequence>MAWLQLRIDITPDQIERFEEFLLAFGAHAVTLEDRKNQPLFEPTPDYTPFWDHTRLTALFDADTDMEPLLEQLRSALGYDSLPRHQVEILEDKDWVREWMSHFEPTRFGQQLWVCPSWKPVPDPDAVNLMLDPGLAFGTGTHPTTALCLEWLDGQPLRGQQVVDYGCGSGILGIAALLLGAERVTGVDYDPQALEASADNLQRNQLPADAMALYLPGDTPELSADLVIANILAGPLQQLYPTLDGLLKPGGRIALSGILVEQAPSLLETYSASFDMEPPRVKGDWVLLYGRKRG</sequence>
<keyword evidence="7" id="KW-0687">Ribonucleoprotein</keyword>
<dbReference type="CDD" id="cd02440">
    <property type="entry name" value="AdoMet_MTases"/>
    <property type="match status" value="1"/>
</dbReference>
<keyword evidence="5 6" id="KW-0949">S-adenosyl-L-methionine</keyword>
<comment type="catalytic activity">
    <reaction evidence="6">
        <text>L-lysyl-[protein] + 3 S-adenosyl-L-methionine = N(6),N(6),N(6)-trimethyl-L-lysyl-[protein] + 3 S-adenosyl-L-homocysteine + 3 H(+)</text>
        <dbReference type="Rhea" id="RHEA:54192"/>
        <dbReference type="Rhea" id="RHEA-COMP:9752"/>
        <dbReference type="Rhea" id="RHEA-COMP:13826"/>
        <dbReference type="ChEBI" id="CHEBI:15378"/>
        <dbReference type="ChEBI" id="CHEBI:29969"/>
        <dbReference type="ChEBI" id="CHEBI:57856"/>
        <dbReference type="ChEBI" id="CHEBI:59789"/>
        <dbReference type="ChEBI" id="CHEBI:61961"/>
    </reaction>
</comment>
<dbReference type="EC" id="2.1.1.-" evidence="6"/>
<dbReference type="RefSeq" id="WP_125016005.1">
    <property type="nucleotide sequence ID" value="NZ_QWEZ01000002.1"/>
</dbReference>
<evidence type="ECO:0000256" key="6">
    <source>
        <dbReference type="HAMAP-Rule" id="MF_00735"/>
    </source>
</evidence>
<dbReference type="Pfam" id="PF06325">
    <property type="entry name" value="PrmA"/>
    <property type="match status" value="1"/>
</dbReference>